<dbReference type="Pfam" id="PF00005">
    <property type="entry name" value="ABC_tran"/>
    <property type="match status" value="1"/>
</dbReference>
<dbReference type="PROSITE" id="PS50893">
    <property type="entry name" value="ABC_TRANSPORTER_2"/>
    <property type="match status" value="1"/>
</dbReference>
<evidence type="ECO:0000259" key="5">
    <source>
        <dbReference type="PROSITE" id="PS50893"/>
    </source>
</evidence>
<dbReference type="PROSITE" id="PS00211">
    <property type="entry name" value="ABC_TRANSPORTER_1"/>
    <property type="match status" value="1"/>
</dbReference>
<dbReference type="SUPFAM" id="SSF52540">
    <property type="entry name" value="P-loop containing nucleoside triphosphate hydrolases"/>
    <property type="match status" value="1"/>
</dbReference>
<evidence type="ECO:0000256" key="3">
    <source>
        <dbReference type="ARBA" id="ARBA00022741"/>
    </source>
</evidence>
<dbReference type="InterPro" id="IPR027417">
    <property type="entry name" value="P-loop_NTPase"/>
</dbReference>
<protein>
    <submittedName>
        <fullName evidence="6">ATP-binding cassette domain-containing protein</fullName>
    </submittedName>
</protein>
<proteinExistence type="inferred from homology"/>
<reference evidence="6" key="1">
    <citation type="submission" date="2020-10" db="EMBL/GenBank/DDBJ databases">
        <authorList>
            <person name="Gilroy R."/>
        </authorList>
    </citation>
    <scope>NUCLEOTIDE SEQUENCE</scope>
    <source>
        <strain evidence="6">1063</strain>
    </source>
</reference>
<dbReference type="PANTHER" id="PTHR43335:SF4">
    <property type="entry name" value="ABC TRANSPORTER, ATP-BINDING PROTEIN"/>
    <property type="match status" value="1"/>
</dbReference>
<dbReference type="PANTHER" id="PTHR43335">
    <property type="entry name" value="ABC TRANSPORTER, ATP-BINDING PROTEIN"/>
    <property type="match status" value="1"/>
</dbReference>
<feature type="domain" description="ABC transporter" evidence="5">
    <location>
        <begin position="8"/>
        <end position="235"/>
    </location>
</feature>
<dbReference type="Proteomes" id="UP000824088">
    <property type="component" value="Unassembled WGS sequence"/>
</dbReference>
<comment type="caution">
    <text evidence="6">The sequence shown here is derived from an EMBL/GenBank/DDBJ whole genome shotgun (WGS) entry which is preliminary data.</text>
</comment>
<gene>
    <name evidence="6" type="ORF">IAD51_01275</name>
</gene>
<dbReference type="InterPro" id="IPR017871">
    <property type="entry name" value="ABC_transporter-like_CS"/>
</dbReference>
<evidence type="ECO:0000256" key="4">
    <source>
        <dbReference type="ARBA" id="ARBA00022840"/>
    </source>
</evidence>
<dbReference type="InterPro" id="IPR003593">
    <property type="entry name" value="AAA+_ATPase"/>
</dbReference>
<dbReference type="GO" id="GO:0016887">
    <property type="term" value="F:ATP hydrolysis activity"/>
    <property type="evidence" value="ECO:0007669"/>
    <property type="project" value="InterPro"/>
</dbReference>
<evidence type="ECO:0000256" key="2">
    <source>
        <dbReference type="ARBA" id="ARBA00022448"/>
    </source>
</evidence>
<sequence length="301" mass="32679">MENCEIAVATHGITKIYGGVRRVDDVSISVRKGEVYGLIGKNGAGKTTLIRMILGIASPSSGTVELNGESTPRALSEERRKIGALIEQPAFYPRMTATENLSVYARATGLNKVDVKALLSLVGLEDAGKKTARNFSLGMKQRLAIAMALAGDPEILFLDEPVNGLDPTGILQVRELIRRLNEERGTTVVISSHLLGELGRVATAYGVMREGRLVSEVRGEELFALARPRIKVVVAEKERAERALRSRYNENEYVMRGNTVEIFGEADMLPAVGAFFAEAGVAVMQLSAERGDLESAFIDML</sequence>
<comment type="similarity">
    <text evidence="1">Belongs to the ABC transporter superfamily.</text>
</comment>
<dbReference type="InterPro" id="IPR003439">
    <property type="entry name" value="ABC_transporter-like_ATP-bd"/>
</dbReference>
<accession>A0A9D1HQW9</accession>
<keyword evidence="2" id="KW-0813">Transport</keyword>
<dbReference type="AlphaFoldDB" id="A0A9D1HQW9"/>
<dbReference type="Gene3D" id="3.40.50.300">
    <property type="entry name" value="P-loop containing nucleotide triphosphate hydrolases"/>
    <property type="match status" value="1"/>
</dbReference>
<dbReference type="GO" id="GO:0005524">
    <property type="term" value="F:ATP binding"/>
    <property type="evidence" value="ECO:0007669"/>
    <property type="project" value="UniProtKB-KW"/>
</dbReference>
<keyword evidence="4 6" id="KW-0067">ATP-binding</keyword>
<name>A0A9D1HQW9_9FIRM</name>
<keyword evidence="3" id="KW-0547">Nucleotide-binding</keyword>
<reference evidence="6" key="2">
    <citation type="journal article" date="2021" name="PeerJ">
        <title>Extensive microbial diversity within the chicken gut microbiome revealed by metagenomics and culture.</title>
        <authorList>
            <person name="Gilroy R."/>
            <person name="Ravi A."/>
            <person name="Getino M."/>
            <person name="Pursley I."/>
            <person name="Horton D.L."/>
            <person name="Alikhan N.F."/>
            <person name="Baker D."/>
            <person name="Gharbi K."/>
            <person name="Hall N."/>
            <person name="Watson M."/>
            <person name="Adriaenssens E.M."/>
            <person name="Foster-Nyarko E."/>
            <person name="Jarju S."/>
            <person name="Secka A."/>
            <person name="Antonio M."/>
            <person name="Oren A."/>
            <person name="Chaudhuri R.R."/>
            <person name="La Ragione R."/>
            <person name="Hildebrand F."/>
            <person name="Pallen M.J."/>
        </authorList>
    </citation>
    <scope>NUCLEOTIDE SEQUENCE</scope>
    <source>
        <strain evidence="6">1063</strain>
    </source>
</reference>
<organism evidence="6 7">
    <name type="scientific">Candidatus Limadaptatus stercorigallinarum</name>
    <dbReference type="NCBI Taxonomy" id="2840845"/>
    <lineage>
        <taxon>Bacteria</taxon>
        <taxon>Bacillati</taxon>
        <taxon>Bacillota</taxon>
        <taxon>Clostridia</taxon>
        <taxon>Eubacteriales</taxon>
        <taxon>Candidatus Limadaptatus</taxon>
    </lineage>
</organism>
<dbReference type="SMART" id="SM00382">
    <property type="entry name" value="AAA"/>
    <property type="match status" value="1"/>
</dbReference>
<evidence type="ECO:0000256" key="1">
    <source>
        <dbReference type="ARBA" id="ARBA00005417"/>
    </source>
</evidence>
<evidence type="ECO:0000313" key="7">
    <source>
        <dbReference type="Proteomes" id="UP000824088"/>
    </source>
</evidence>
<dbReference type="EMBL" id="DVMN01000021">
    <property type="protein sequence ID" value="HIU20861.1"/>
    <property type="molecule type" value="Genomic_DNA"/>
</dbReference>
<evidence type="ECO:0000313" key="6">
    <source>
        <dbReference type="EMBL" id="HIU20861.1"/>
    </source>
</evidence>